<evidence type="ECO:0000313" key="1">
    <source>
        <dbReference type="EMBL" id="EYU45448.1"/>
    </source>
</evidence>
<dbReference type="InterPro" id="IPR036691">
    <property type="entry name" value="Endo/exonu/phosph_ase_sf"/>
</dbReference>
<organism evidence="1 2">
    <name type="scientific">Erythranthe guttata</name>
    <name type="common">Yellow monkey flower</name>
    <name type="synonym">Mimulus guttatus</name>
    <dbReference type="NCBI Taxonomy" id="4155"/>
    <lineage>
        <taxon>Eukaryota</taxon>
        <taxon>Viridiplantae</taxon>
        <taxon>Streptophyta</taxon>
        <taxon>Embryophyta</taxon>
        <taxon>Tracheophyta</taxon>
        <taxon>Spermatophyta</taxon>
        <taxon>Magnoliopsida</taxon>
        <taxon>eudicotyledons</taxon>
        <taxon>Gunneridae</taxon>
        <taxon>Pentapetalae</taxon>
        <taxon>asterids</taxon>
        <taxon>lamiids</taxon>
        <taxon>Lamiales</taxon>
        <taxon>Phrymaceae</taxon>
        <taxon>Erythranthe</taxon>
    </lineage>
</organism>
<reference evidence="1 2" key="1">
    <citation type="journal article" date="2013" name="Proc. Natl. Acad. Sci. U.S.A.">
        <title>Fine-scale variation in meiotic recombination in Mimulus inferred from population shotgun sequencing.</title>
        <authorList>
            <person name="Hellsten U."/>
            <person name="Wright K.M."/>
            <person name="Jenkins J."/>
            <person name="Shu S."/>
            <person name="Yuan Y."/>
            <person name="Wessler S.R."/>
            <person name="Schmutz J."/>
            <person name="Willis J.H."/>
            <person name="Rokhsar D.S."/>
        </authorList>
    </citation>
    <scope>NUCLEOTIDE SEQUENCE [LARGE SCALE GENOMIC DNA]</scope>
    <source>
        <strain evidence="2">cv. DUN x IM62</strain>
    </source>
</reference>
<evidence type="ECO:0000313" key="2">
    <source>
        <dbReference type="Proteomes" id="UP000030748"/>
    </source>
</evidence>
<dbReference type="Proteomes" id="UP000030748">
    <property type="component" value="Unassembled WGS sequence"/>
</dbReference>
<accession>A0A022S0N7</accession>
<keyword evidence="2" id="KW-1185">Reference proteome</keyword>
<dbReference type="STRING" id="4155.A0A022S0N7"/>
<dbReference type="AlphaFoldDB" id="A0A022S0N7"/>
<protein>
    <submittedName>
        <fullName evidence="1">Uncharacterized protein</fullName>
    </submittedName>
</protein>
<proteinExistence type="predicted"/>
<name>A0A022S0N7_ERYGU</name>
<sequence>MLATGSKRSCVKHHLNLCTYASKHMFSICLFAQGSSNVRDEIGEPLATSYHSLFSGTVDYIWHTLDLVPVKVLETLPMHTLEKTGGLPRMGQ</sequence>
<dbReference type="Gene3D" id="3.60.10.10">
    <property type="entry name" value="Endonuclease/exonuclease/phosphatase"/>
    <property type="match status" value="1"/>
</dbReference>
<dbReference type="EMBL" id="KI630185">
    <property type="protein sequence ID" value="EYU45448.1"/>
    <property type="molecule type" value="Genomic_DNA"/>
</dbReference>
<gene>
    <name evidence="1" type="ORF">MIMGU_mgv1a017118mg</name>
</gene>